<dbReference type="GO" id="GO:0071513">
    <property type="term" value="C:phosphopantothenoylcysteine decarboxylase complex"/>
    <property type="evidence" value="ECO:0007669"/>
    <property type="project" value="TreeGrafter"/>
</dbReference>
<dbReference type="InterPro" id="IPR003382">
    <property type="entry name" value="Flavoprotein"/>
</dbReference>
<feature type="binding site" evidence="3">
    <location>
        <position position="323"/>
    </location>
    <ligand>
        <name>CTP</name>
        <dbReference type="ChEBI" id="CHEBI:37563"/>
    </ligand>
</feature>
<name>A0AB35BXJ8_9GAMM</name>
<evidence type="ECO:0000256" key="4">
    <source>
        <dbReference type="RuleBase" id="RU364078"/>
    </source>
</evidence>
<keyword evidence="1 3" id="KW-0210">Decarboxylase</keyword>
<dbReference type="NCBIfam" id="TIGR00521">
    <property type="entry name" value="coaBC_dfp"/>
    <property type="match status" value="1"/>
</dbReference>
<reference evidence="7" key="1">
    <citation type="submission" date="2021-03" db="EMBL/GenBank/DDBJ databases">
        <title>Identification and antibiotic profiling of Wohlfahrtiimonas chitiniclastica, an underestimated human pathogen.</title>
        <authorList>
            <person name="Kopf A."/>
            <person name="Bunk B."/>
            <person name="Coldewey S."/>
            <person name="Gunzer F."/>
            <person name="Riedel T."/>
            <person name="Schroettner P."/>
        </authorList>
    </citation>
    <scope>NUCLEOTIDE SEQUENCE</scope>
    <source>
        <strain evidence="7">DSM 100917</strain>
    </source>
</reference>
<comment type="function">
    <text evidence="4">Catalyzes two steps in the biosynthesis of coenzyme A. In the first step cysteine is conjugated to 4'-phosphopantothenate to form 4-phosphopantothenoylcysteine, in the latter compound is decarboxylated to form 4'-phosphopantotheine.</text>
</comment>
<dbReference type="GO" id="GO:0004633">
    <property type="term" value="F:phosphopantothenoylcysteine decarboxylase activity"/>
    <property type="evidence" value="ECO:0007669"/>
    <property type="project" value="UniProtKB-UniRule"/>
</dbReference>
<comment type="pathway">
    <text evidence="3 4">Cofactor biosynthesis; coenzyme A biosynthesis; CoA from (R)-pantothenate: step 2/5.</text>
</comment>
<feature type="binding site" evidence="3">
    <location>
        <position position="277"/>
    </location>
    <ligand>
        <name>CTP</name>
        <dbReference type="ChEBI" id="CHEBI:37563"/>
    </ligand>
</feature>
<comment type="similarity">
    <text evidence="3 4">In the N-terminal section; belongs to the HFCD (homo-oligomeric flavin containing Cys decarboxylase) superfamily.</text>
</comment>
<dbReference type="InterPro" id="IPR036551">
    <property type="entry name" value="Flavin_trans-like"/>
</dbReference>
<comment type="cofactor">
    <cofactor evidence="3">
        <name>FMN</name>
        <dbReference type="ChEBI" id="CHEBI:58210"/>
    </cofactor>
    <text evidence="3">Binds 1 FMN per subunit.</text>
</comment>
<comment type="catalytic activity">
    <reaction evidence="3 4">
        <text>N-[(R)-4-phosphopantothenoyl]-L-cysteine + H(+) = (R)-4'-phosphopantetheine + CO2</text>
        <dbReference type="Rhea" id="RHEA:16793"/>
        <dbReference type="ChEBI" id="CHEBI:15378"/>
        <dbReference type="ChEBI" id="CHEBI:16526"/>
        <dbReference type="ChEBI" id="CHEBI:59458"/>
        <dbReference type="ChEBI" id="CHEBI:61723"/>
        <dbReference type="EC" id="4.1.1.36"/>
    </reaction>
</comment>
<comment type="function">
    <text evidence="3">Catalyzes two sequential steps in the biosynthesis of coenzyme A. In the first step cysteine is conjugated to 4'-phosphopantothenate to form 4-phosphopantothenoylcysteine. In the second step the latter compound is decarboxylated to form 4'-phosphopantotheine.</text>
</comment>
<feature type="active site" description="Proton donor" evidence="3">
    <location>
        <position position="155"/>
    </location>
</feature>
<dbReference type="Pfam" id="PF02441">
    <property type="entry name" value="Flavoprotein"/>
    <property type="match status" value="1"/>
</dbReference>
<dbReference type="InterPro" id="IPR005252">
    <property type="entry name" value="CoaBC"/>
</dbReference>
<dbReference type="GO" id="GO:0004632">
    <property type="term" value="F:phosphopantothenate--cysteine ligase activity"/>
    <property type="evidence" value="ECO:0007669"/>
    <property type="project" value="UniProtKB-UniRule"/>
</dbReference>
<comment type="catalytic activity">
    <reaction evidence="3 4">
        <text>(R)-4'-phosphopantothenate + L-cysteine + CTP = N-[(R)-4-phosphopantothenoyl]-L-cysteine + CMP + diphosphate + H(+)</text>
        <dbReference type="Rhea" id="RHEA:19397"/>
        <dbReference type="ChEBI" id="CHEBI:10986"/>
        <dbReference type="ChEBI" id="CHEBI:15378"/>
        <dbReference type="ChEBI" id="CHEBI:33019"/>
        <dbReference type="ChEBI" id="CHEBI:35235"/>
        <dbReference type="ChEBI" id="CHEBI:37563"/>
        <dbReference type="ChEBI" id="CHEBI:59458"/>
        <dbReference type="ChEBI" id="CHEBI:60377"/>
        <dbReference type="EC" id="6.3.2.5"/>
    </reaction>
</comment>
<dbReference type="Proteomes" id="UP000680020">
    <property type="component" value="Unassembled WGS sequence"/>
</dbReference>
<dbReference type="GO" id="GO:0046872">
    <property type="term" value="F:metal ion binding"/>
    <property type="evidence" value="ECO:0007669"/>
    <property type="project" value="UniProtKB-KW"/>
</dbReference>
<keyword evidence="3" id="KW-0511">Multifunctional enzyme</keyword>
<evidence type="ECO:0000256" key="2">
    <source>
        <dbReference type="ARBA" id="ARBA00023239"/>
    </source>
</evidence>
<feature type="binding site" evidence="3">
    <location>
        <position position="341"/>
    </location>
    <ligand>
        <name>CTP</name>
        <dbReference type="ChEBI" id="CHEBI:37563"/>
    </ligand>
</feature>
<dbReference type="PANTHER" id="PTHR14359">
    <property type="entry name" value="HOMO-OLIGOMERIC FLAVIN CONTAINING CYS DECARBOXYLASE FAMILY"/>
    <property type="match status" value="1"/>
</dbReference>
<comment type="caution">
    <text evidence="7">The sequence shown here is derived from an EMBL/GenBank/DDBJ whole genome shotgun (WGS) entry which is preliminary data.</text>
</comment>
<dbReference type="Gene3D" id="3.40.50.10300">
    <property type="entry name" value="CoaB-like"/>
    <property type="match status" value="1"/>
</dbReference>
<dbReference type="RefSeq" id="WP_213403878.1">
    <property type="nucleotide sequence ID" value="NZ_JAGIBT010000005.1"/>
</dbReference>
<dbReference type="Gene3D" id="3.40.50.1950">
    <property type="entry name" value="Flavin prenyltransferase-like"/>
    <property type="match status" value="1"/>
</dbReference>
<dbReference type="AlphaFoldDB" id="A0AB35BXJ8"/>
<evidence type="ECO:0000256" key="1">
    <source>
        <dbReference type="ARBA" id="ARBA00022793"/>
    </source>
</evidence>
<evidence type="ECO:0000259" key="6">
    <source>
        <dbReference type="Pfam" id="PF04127"/>
    </source>
</evidence>
<keyword evidence="3" id="KW-0479">Metal-binding</keyword>
<proteinExistence type="inferred from homology"/>
<dbReference type="Pfam" id="PF04127">
    <property type="entry name" value="DFP"/>
    <property type="match status" value="1"/>
</dbReference>
<gene>
    <name evidence="3 7" type="primary">coaBC</name>
    <name evidence="7" type="ORF">J7561_05785</name>
</gene>
<keyword evidence="3 4" id="KW-0288">FMN</keyword>
<dbReference type="InterPro" id="IPR035929">
    <property type="entry name" value="CoaB-like_sf"/>
</dbReference>
<feature type="domain" description="DNA/pantothenate metabolism flavoprotein C-terminal" evidence="6">
    <location>
        <begin position="184"/>
        <end position="392"/>
    </location>
</feature>
<comment type="similarity">
    <text evidence="3 4">In the C-terminal section; belongs to the PPC synthetase family.</text>
</comment>
<feature type="region of interest" description="Phosphopantothenoylcysteine decarboxylase" evidence="3">
    <location>
        <begin position="1"/>
        <end position="188"/>
    </location>
</feature>
<protein>
    <recommendedName>
        <fullName evidence="3">Coenzyme A biosynthesis bifunctional protein CoaBC</fullName>
    </recommendedName>
    <alternativeName>
        <fullName evidence="3">DNA/pantothenate metabolism flavoprotein</fullName>
    </alternativeName>
    <alternativeName>
        <fullName evidence="3">Phosphopantothenoylcysteine synthetase/decarboxylase</fullName>
        <shortName evidence="3">PPCS-PPCDC</shortName>
    </alternativeName>
    <domain>
        <recommendedName>
            <fullName evidence="3">Phosphopantothenoylcysteine decarboxylase</fullName>
            <shortName evidence="3">PPC decarboxylase</shortName>
            <shortName evidence="3">PPC-DC</shortName>
            <ecNumber evidence="3">4.1.1.36</ecNumber>
        </recommendedName>
        <alternativeName>
            <fullName evidence="3">CoaC</fullName>
        </alternativeName>
    </domain>
    <domain>
        <recommendedName>
            <fullName evidence="3">Phosphopantothenate--cysteine ligase</fullName>
            <ecNumber evidence="3">6.3.2.5</ecNumber>
        </recommendedName>
        <alternativeName>
            <fullName evidence="3">CoaB</fullName>
        </alternativeName>
        <alternativeName>
            <fullName evidence="3">Phosphopantothenoylcysteine synthetase</fullName>
            <shortName evidence="3">PPC synthetase</shortName>
            <shortName evidence="3">PPC-S</shortName>
        </alternativeName>
    </domain>
</protein>
<dbReference type="EMBL" id="JAGIBU010000004">
    <property type="protein sequence ID" value="MBS7824713.1"/>
    <property type="molecule type" value="Genomic_DNA"/>
</dbReference>
<accession>A0AB35BXJ8</accession>
<comment type="pathway">
    <text evidence="3 4">Cofactor biosynthesis; coenzyme A biosynthesis; CoA from (R)-pantothenate: step 3/5.</text>
</comment>
<dbReference type="HAMAP" id="MF_02225">
    <property type="entry name" value="CoaBC"/>
    <property type="match status" value="1"/>
</dbReference>
<comment type="cofactor">
    <cofactor evidence="3">
        <name>Mg(2+)</name>
        <dbReference type="ChEBI" id="CHEBI:18420"/>
    </cofactor>
</comment>
<evidence type="ECO:0000256" key="3">
    <source>
        <dbReference type="HAMAP-Rule" id="MF_02225"/>
    </source>
</evidence>
<dbReference type="GO" id="GO:0015937">
    <property type="term" value="P:coenzyme A biosynthetic process"/>
    <property type="evidence" value="ECO:0007669"/>
    <property type="project" value="UniProtKB-UniRule"/>
</dbReference>
<dbReference type="GO" id="GO:0010181">
    <property type="term" value="F:FMN binding"/>
    <property type="evidence" value="ECO:0007669"/>
    <property type="project" value="UniProtKB-UniRule"/>
</dbReference>
<feature type="binding site" evidence="3">
    <location>
        <position position="287"/>
    </location>
    <ligand>
        <name>CTP</name>
        <dbReference type="ChEBI" id="CHEBI:37563"/>
    </ligand>
</feature>
<keyword evidence="3 4" id="KW-0436">Ligase</keyword>
<dbReference type="EC" id="4.1.1.36" evidence="3"/>
<evidence type="ECO:0000259" key="5">
    <source>
        <dbReference type="Pfam" id="PF02441"/>
    </source>
</evidence>
<feature type="binding site" evidence="3">
    <location>
        <position position="337"/>
    </location>
    <ligand>
        <name>CTP</name>
        <dbReference type="ChEBI" id="CHEBI:37563"/>
    </ligand>
</feature>
<feature type="domain" description="Flavoprotein" evidence="5">
    <location>
        <begin position="3"/>
        <end position="173"/>
    </location>
</feature>
<keyword evidence="3" id="KW-0460">Magnesium</keyword>
<dbReference type="SUPFAM" id="SSF102645">
    <property type="entry name" value="CoaB-like"/>
    <property type="match status" value="1"/>
</dbReference>
<keyword evidence="2 3" id="KW-0456">Lyase</keyword>
<evidence type="ECO:0000313" key="7">
    <source>
        <dbReference type="EMBL" id="MBS7824713.1"/>
    </source>
</evidence>
<organism evidence="7 8">
    <name type="scientific">Wohlfahrtiimonas chitiniclastica</name>
    <dbReference type="NCBI Taxonomy" id="400946"/>
    <lineage>
        <taxon>Bacteria</taxon>
        <taxon>Pseudomonadati</taxon>
        <taxon>Pseudomonadota</taxon>
        <taxon>Gammaproteobacteria</taxon>
        <taxon>Cardiobacteriales</taxon>
        <taxon>Ignatzschineriaceae</taxon>
        <taxon>Wohlfahrtiimonas</taxon>
    </lineage>
</organism>
<dbReference type="PANTHER" id="PTHR14359:SF6">
    <property type="entry name" value="PHOSPHOPANTOTHENOYLCYSTEINE DECARBOXYLASE"/>
    <property type="match status" value="1"/>
</dbReference>
<dbReference type="EC" id="6.3.2.5" evidence="3"/>
<keyword evidence="3 4" id="KW-0285">Flavoprotein</keyword>
<feature type="binding site" evidence="3">
    <location>
        <begin position="305"/>
        <end position="308"/>
    </location>
    <ligand>
        <name>CTP</name>
        <dbReference type="ChEBI" id="CHEBI:37563"/>
    </ligand>
</feature>
<comment type="caution">
    <text evidence="3">Lacks conserved residue(s) required for the propagation of feature annotation.</text>
</comment>
<dbReference type="SUPFAM" id="SSF52507">
    <property type="entry name" value="Homo-oligomeric flavin-containing Cys decarboxylases, HFCD"/>
    <property type="match status" value="1"/>
</dbReference>
<evidence type="ECO:0000313" key="8">
    <source>
        <dbReference type="Proteomes" id="UP000680020"/>
    </source>
</evidence>
<dbReference type="GO" id="GO:0015941">
    <property type="term" value="P:pantothenate catabolic process"/>
    <property type="evidence" value="ECO:0007669"/>
    <property type="project" value="InterPro"/>
</dbReference>
<feature type="region of interest" description="Phosphopantothenate--cysteine ligase" evidence="3">
    <location>
        <begin position="189"/>
        <end position="400"/>
    </location>
</feature>
<dbReference type="InterPro" id="IPR007085">
    <property type="entry name" value="DNA/pantothenate-metab_flavo_C"/>
</dbReference>
<sequence length="400" mass="42675">MTKIVVAITGSIAAYKAAHLVRLLKKSECEVRVVMTKGAKAFIAPMTLQALSGHPVVDDILDPAHEMGMGHIELSRWADQIIIAPCSANMLAKLAHGLADDLVSAMCLASPKPIHIAPSMNRLMWSHPMTVNNVQTLTGSGRYVMIAPESGEQACGEVGEGRMAEPEHIAARLMADRQPKDLPLEGKKVVITGGPTREAIDPVRYISNHSSGKMAAALADAFHSAGADVTLVLGPCEAKPNTAVTIVPVESAQEMLAAVESVITEAAIFVGAAAVADYRVETIATHKMKKTAGEETLTLTLVKNPDILATVAARQDKPFVIGFAAETDHVIDYAKGKLAAKGLDMICANDVSGGKVFGQDENHIVIIDTNHTEYELKTDTKQNQAKEIVRLAIKKLAMQK</sequence>